<sequence>MLPLTLLNVSTGSPLLVELKGGDTYNGRLVSCDSWMNMNLRDVICTSKDGDRFWKLPSCYIRGSAVKYLRLPPELLEKAKVASAQEQQQHHHQSYHPRGGGSGRGRDGGGRGRGGRGRGGRGRGGRGGRDEGGRAGGGRGRSGGRGGEGRGRSSGGGRSSISSSQT</sequence>
<evidence type="ECO:0000259" key="9">
    <source>
        <dbReference type="PROSITE" id="PS52002"/>
    </source>
</evidence>
<dbReference type="Pfam" id="PF01423">
    <property type="entry name" value="LSM"/>
    <property type="match status" value="1"/>
</dbReference>
<gene>
    <name evidence="7" type="primary">LSM4</name>
    <name evidence="10" type="ORF">IV203_038668</name>
</gene>
<keyword evidence="3 7" id="KW-0747">Spliceosome</keyword>
<dbReference type="GO" id="GO:0000398">
    <property type="term" value="P:mRNA splicing, via spliceosome"/>
    <property type="evidence" value="ECO:0007669"/>
    <property type="project" value="InterPro"/>
</dbReference>
<protein>
    <recommendedName>
        <fullName evidence="7">U6 snRNA-associated Sm-like protein LSm4</fullName>
    </recommendedName>
</protein>
<keyword evidence="6 7" id="KW-0687">Ribonucleoprotein</keyword>
<keyword evidence="4 7" id="KW-0694">RNA-binding</keyword>
<comment type="similarity">
    <text evidence="1 7">Belongs to the snRNP Sm proteins family.</text>
</comment>
<name>A0A9K3LMZ5_9STRA</name>
<evidence type="ECO:0000313" key="11">
    <source>
        <dbReference type="Proteomes" id="UP000693970"/>
    </source>
</evidence>
<keyword evidence="5 7" id="KW-0508">mRNA splicing</keyword>
<comment type="function">
    <text evidence="7">Binds specifically to the 3'-terminal U-tract of U6 snRNA.</text>
</comment>
<dbReference type="InterPro" id="IPR034101">
    <property type="entry name" value="Lsm4"/>
</dbReference>
<keyword evidence="2 7" id="KW-0507">mRNA processing</keyword>
<reference evidence="10" key="2">
    <citation type="submission" date="2021-04" db="EMBL/GenBank/DDBJ databases">
        <authorList>
            <person name="Podell S."/>
        </authorList>
    </citation>
    <scope>NUCLEOTIDE SEQUENCE</scope>
    <source>
        <strain evidence="10">Hildebrandi</strain>
    </source>
</reference>
<evidence type="ECO:0000256" key="1">
    <source>
        <dbReference type="ARBA" id="ARBA00006850"/>
    </source>
</evidence>
<evidence type="ECO:0000256" key="2">
    <source>
        <dbReference type="ARBA" id="ARBA00022664"/>
    </source>
</evidence>
<dbReference type="InterPro" id="IPR047575">
    <property type="entry name" value="Sm"/>
</dbReference>
<keyword evidence="7" id="KW-0539">Nucleus</keyword>
<keyword evidence="11" id="KW-1185">Reference proteome</keyword>
<dbReference type="GO" id="GO:0005681">
    <property type="term" value="C:spliceosomal complex"/>
    <property type="evidence" value="ECO:0007669"/>
    <property type="project" value="UniProtKB-UniRule"/>
</dbReference>
<dbReference type="AlphaFoldDB" id="A0A9K3LMZ5"/>
<dbReference type="PROSITE" id="PS52002">
    <property type="entry name" value="SM"/>
    <property type="match status" value="1"/>
</dbReference>
<evidence type="ECO:0000256" key="7">
    <source>
        <dbReference type="RuleBase" id="RU365049"/>
    </source>
</evidence>
<dbReference type="EMBL" id="JAGRRH010000009">
    <property type="protein sequence ID" value="KAG7365464.1"/>
    <property type="molecule type" value="Genomic_DNA"/>
</dbReference>
<accession>A0A9K3LMZ5</accession>
<dbReference type="SMART" id="SM00651">
    <property type="entry name" value="Sm"/>
    <property type="match status" value="1"/>
</dbReference>
<dbReference type="InterPro" id="IPR027141">
    <property type="entry name" value="LSm4/Sm_D1/D3"/>
</dbReference>
<comment type="caution">
    <text evidence="10">The sequence shown here is derived from an EMBL/GenBank/DDBJ whole genome shotgun (WGS) entry which is preliminary data.</text>
</comment>
<feature type="region of interest" description="Disordered" evidence="8">
    <location>
        <begin position="80"/>
        <end position="166"/>
    </location>
</feature>
<organism evidence="10 11">
    <name type="scientific">Nitzschia inconspicua</name>
    <dbReference type="NCBI Taxonomy" id="303405"/>
    <lineage>
        <taxon>Eukaryota</taxon>
        <taxon>Sar</taxon>
        <taxon>Stramenopiles</taxon>
        <taxon>Ochrophyta</taxon>
        <taxon>Bacillariophyta</taxon>
        <taxon>Bacillariophyceae</taxon>
        <taxon>Bacillariophycidae</taxon>
        <taxon>Bacillariales</taxon>
        <taxon>Bacillariaceae</taxon>
        <taxon>Nitzschia</taxon>
    </lineage>
</organism>
<dbReference type="PANTHER" id="PTHR23338">
    <property type="entry name" value="SMALL NUCLEAR RIBONUCLEOPROTEIN SM"/>
    <property type="match status" value="1"/>
</dbReference>
<evidence type="ECO:0000256" key="8">
    <source>
        <dbReference type="SAM" id="MobiDB-lite"/>
    </source>
</evidence>
<reference evidence="10" key="1">
    <citation type="journal article" date="2021" name="Sci. Rep.">
        <title>Diploid genomic architecture of Nitzschia inconspicua, an elite biomass production diatom.</title>
        <authorList>
            <person name="Oliver A."/>
            <person name="Podell S."/>
            <person name="Pinowska A."/>
            <person name="Traller J.C."/>
            <person name="Smith S.R."/>
            <person name="McClure R."/>
            <person name="Beliaev A."/>
            <person name="Bohutskyi P."/>
            <person name="Hill E.A."/>
            <person name="Rabines A."/>
            <person name="Zheng H."/>
            <person name="Allen L.Z."/>
            <person name="Kuo A."/>
            <person name="Grigoriev I.V."/>
            <person name="Allen A.E."/>
            <person name="Hazlebeck D."/>
            <person name="Allen E.E."/>
        </authorList>
    </citation>
    <scope>NUCLEOTIDE SEQUENCE</scope>
    <source>
        <strain evidence="10">Hildebrandi</strain>
    </source>
</reference>
<comment type="subunit">
    <text evidence="7">LSm subunits form a heteromer with a doughnut shape.</text>
</comment>
<feature type="domain" description="Sm" evidence="9">
    <location>
        <begin position="2"/>
        <end position="75"/>
    </location>
</feature>
<feature type="compositionally biased region" description="Basic residues" evidence="8">
    <location>
        <begin position="113"/>
        <end position="126"/>
    </location>
</feature>
<dbReference type="GO" id="GO:0000956">
    <property type="term" value="P:nuclear-transcribed mRNA catabolic process"/>
    <property type="evidence" value="ECO:0007669"/>
    <property type="project" value="UniProtKB-UniRule"/>
</dbReference>
<feature type="compositionally biased region" description="Gly residues" evidence="8">
    <location>
        <begin position="134"/>
        <end position="158"/>
    </location>
</feature>
<dbReference type="InterPro" id="IPR001163">
    <property type="entry name" value="Sm_dom_euk/arc"/>
</dbReference>
<dbReference type="CDD" id="cd01723">
    <property type="entry name" value="LSm4"/>
    <property type="match status" value="1"/>
</dbReference>
<evidence type="ECO:0000256" key="5">
    <source>
        <dbReference type="ARBA" id="ARBA00023187"/>
    </source>
</evidence>
<proteinExistence type="inferred from homology"/>
<dbReference type="OrthoDB" id="747253at2759"/>
<evidence type="ECO:0000256" key="4">
    <source>
        <dbReference type="ARBA" id="ARBA00022884"/>
    </source>
</evidence>
<evidence type="ECO:0000313" key="10">
    <source>
        <dbReference type="EMBL" id="KAG7365464.1"/>
    </source>
</evidence>
<comment type="subcellular location">
    <subcellularLocation>
        <location evidence="7">Nucleus</location>
    </subcellularLocation>
</comment>
<dbReference type="Proteomes" id="UP000693970">
    <property type="component" value="Unassembled WGS sequence"/>
</dbReference>
<evidence type="ECO:0000256" key="3">
    <source>
        <dbReference type="ARBA" id="ARBA00022728"/>
    </source>
</evidence>
<evidence type="ECO:0000256" key="6">
    <source>
        <dbReference type="ARBA" id="ARBA00023274"/>
    </source>
</evidence>
<dbReference type="GO" id="GO:0003723">
    <property type="term" value="F:RNA binding"/>
    <property type="evidence" value="ECO:0007669"/>
    <property type="project" value="UniProtKB-KW"/>
</dbReference>